<evidence type="ECO:0000256" key="2">
    <source>
        <dbReference type="ARBA" id="ARBA00007524"/>
    </source>
</evidence>
<accession>A0A3G6J2H7</accession>
<dbReference type="Gene3D" id="3.40.50.720">
    <property type="entry name" value="NAD(P)-binding Rossmann-like Domain"/>
    <property type="match status" value="1"/>
</dbReference>
<name>A0A3G6J2H7_9CORY</name>
<dbReference type="RefSeq" id="WP_123934867.1">
    <property type="nucleotide sequence ID" value="NZ_CP033897.1"/>
</dbReference>
<comment type="subcellular location">
    <subcellularLocation>
        <location evidence="1">Membrane</location>
        <topology evidence="1">Multi-pass membrane protein</topology>
    </subcellularLocation>
</comment>
<sequence>MEPTARRAMVTGATGYVGGQLVEKLTQDGWAITALVRSPEKARAASWADRIVETERIEDVPEGHIRLVQGDANNPEDVAKALQGADVTYYLLHSMGAGENFHEQELETARSFAEAVNKSGVPRVVFLGGLHPEGELSDHLESRKQVGEILLGTNALTLCLQAGVVLGSGSASFAMLRHLSERLPGVVAPKWIRNRITPISLRNLLFYLQQAALVDVPRSRTFDIGGPEDVSYIEMLQRYARHFRLGPRPAIVAPVTTPELGAHWIGFVTPVHTKMAKPLIGSLLHDTVVKERDLQEIAGLPPQGLDTLEDAFDAARPDFDPCRWLRVLGGTSVAVVTAAGLATAATRPSSLWLKSLRKPSFYPPQWAFPVIWNLIYSTFTASSALTIGDLGDDANGKDAPQERRSFTALVAANLGLNAAWSWVFFRRKNLPASTAVAAGLCATTVSLTKRQAARDVVRASLTGGYAAWAGFATLLSATLWRKNRRR</sequence>
<comment type="similarity">
    <text evidence="2">Belongs to the TspO/BZRP family.</text>
</comment>
<dbReference type="GO" id="GO:0033013">
    <property type="term" value="P:tetrapyrrole metabolic process"/>
    <property type="evidence" value="ECO:0007669"/>
    <property type="project" value="UniProtKB-ARBA"/>
</dbReference>
<dbReference type="Pfam" id="PF03073">
    <property type="entry name" value="TspO_MBR"/>
    <property type="match status" value="1"/>
</dbReference>
<dbReference type="OrthoDB" id="9774199at2"/>
<dbReference type="CDD" id="cd15904">
    <property type="entry name" value="TSPO_MBR"/>
    <property type="match status" value="1"/>
</dbReference>
<evidence type="ECO:0000313" key="9">
    <source>
        <dbReference type="Proteomes" id="UP000271587"/>
    </source>
</evidence>
<dbReference type="InterPro" id="IPR004307">
    <property type="entry name" value="TspO_MBR"/>
</dbReference>
<feature type="transmembrane region" description="Helical" evidence="6">
    <location>
        <begin position="459"/>
        <end position="480"/>
    </location>
</feature>
<gene>
    <name evidence="8" type="ORF">CGERO_08080</name>
</gene>
<evidence type="ECO:0000313" key="8">
    <source>
        <dbReference type="EMBL" id="AZA11913.1"/>
    </source>
</evidence>
<dbReference type="KEGG" id="cgk:CGERO_08080"/>
<dbReference type="Pfam" id="PF13460">
    <property type="entry name" value="NAD_binding_10"/>
    <property type="match status" value="1"/>
</dbReference>
<keyword evidence="3 6" id="KW-0812">Transmembrane</keyword>
<evidence type="ECO:0000256" key="5">
    <source>
        <dbReference type="ARBA" id="ARBA00023136"/>
    </source>
</evidence>
<organism evidence="8 9">
    <name type="scientific">Corynebacterium gerontici</name>
    <dbReference type="NCBI Taxonomy" id="2079234"/>
    <lineage>
        <taxon>Bacteria</taxon>
        <taxon>Bacillati</taxon>
        <taxon>Actinomycetota</taxon>
        <taxon>Actinomycetes</taxon>
        <taxon>Mycobacteriales</taxon>
        <taxon>Corynebacteriaceae</taxon>
        <taxon>Corynebacterium</taxon>
    </lineage>
</organism>
<dbReference type="InterPro" id="IPR038330">
    <property type="entry name" value="TspO/MBR-related_sf"/>
</dbReference>
<keyword evidence="4 6" id="KW-1133">Transmembrane helix</keyword>
<feature type="transmembrane region" description="Helical" evidence="6">
    <location>
        <begin position="366"/>
        <end position="385"/>
    </location>
</feature>
<dbReference type="AlphaFoldDB" id="A0A3G6J2H7"/>
<dbReference type="Gene3D" id="1.20.1260.100">
    <property type="entry name" value="TspO/MBR protein"/>
    <property type="match status" value="1"/>
</dbReference>
<evidence type="ECO:0000256" key="4">
    <source>
        <dbReference type="ARBA" id="ARBA00022989"/>
    </source>
</evidence>
<dbReference type="GO" id="GO:0016020">
    <property type="term" value="C:membrane"/>
    <property type="evidence" value="ECO:0007669"/>
    <property type="project" value="UniProtKB-SubCell"/>
</dbReference>
<dbReference type="InterPro" id="IPR016040">
    <property type="entry name" value="NAD(P)-bd_dom"/>
</dbReference>
<feature type="transmembrane region" description="Helical" evidence="6">
    <location>
        <begin position="324"/>
        <end position="345"/>
    </location>
</feature>
<feature type="domain" description="NAD(P)-binding" evidence="7">
    <location>
        <begin position="12"/>
        <end position="139"/>
    </location>
</feature>
<dbReference type="EMBL" id="CP033897">
    <property type="protein sequence ID" value="AZA11913.1"/>
    <property type="molecule type" value="Genomic_DNA"/>
</dbReference>
<dbReference type="Proteomes" id="UP000271587">
    <property type="component" value="Chromosome"/>
</dbReference>
<evidence type="ECO:0000256" key="3">
    <source>
        <dbReference type="ARBA" id="ARBA00022692"/>
    </source>
</evidence>
<keyword evidence="5 6" id="KW-0472">Membrane</keyword>
<dbReference type="InterPro" id="IPR036291">
    <property type="entry name" value="NAD(P)-bd_dom_sf"/>
</dbReference>
<feature type="transmembrane region" description="Helical" evidence="6">
    <location>
        <begin position="405"/>
        <end position="423"/>
    </location>
</feature>
<dbReference type="PANTHER" id="PTHR10057:SF0">
    <property type="entry name" value="TRANSLOCATOR PROTEIN"/>
    <property type="match status" value="1"/>
</dbReference>
<protein>
    <submittedName>
        <fullName evidence="8">TspO/MBR family protein</fullName>
    </submittedName>
</protein>
<dbReference type="FunFam" id="1.20.1260.100:FF:000001">
    <property type="entry name" value="translocator protein 2"/>
    <property type="match status" value="1"/>
</dbReference>
<dbReference type="PANTHER" id="PTHR10057">
    <property type="entry name" value="PERIPHERAL-TYPE BENZODIAZEPINE RECEPTOR"/>
    <property type="match status" value="1"/>
</dbReference>
<keyword evidence="9" id="KW-1185">Reference proteome</keyword>
<evidence type="ECO:0000259" key="7">
    <source>
        <dbReference type="Pfam" id="PF13460"/>
    </source>
</evidence>
<reference evidence="8 9" key="1">
    <citation type="submission" date="2018-11" db="EMBL/GenBank/DDBJ databases">
        <authorList>
            <person name="Kleinhagauer T."/>
            <person name="Glaeser S.P."/>
            <person name="Spergser J."/>
            <person name="Ruckert C."/>
            <person name="Kaempfer P."/>
            <person name="Busse H.-J."/>
        </authorList>
    </citation>
    <scope>NUCLEOTIDE SEQUENCE [LARGE SCALE GENOMIC DNA]</scope>
    <source>
        <strain evidence="8 9">W8</strain>
    </source>
</reference>
<dbReference type="SUPFAM" id="SSF51735">
    <property type="entry name" value="NAD(P)-binding Rossmann-fold domains"/>
    <property type="match status" value="1"/>
</dbReference>
<evidence type="ECO:0000256" key="6">
    <source>
        <dbReference type="SAM" id="Phobius"/>
    </source>
</evidence>
<proteinExistence type="inferred from homology"/>
<evidence type="ECO:0000256" key="1">
    <source>
        <dbReference type="ARBA" id="ARBA00004141"/>
    </source>
</evidence>